<dbReference type="STRING" id="1111738.GCA_000427905_02886"/>
<proteinExistence type="predicted"/>
<dbReference type="InterPro" id="IPR002575">
    <property type="entry name" value="Aminoglycoside_PTrfase"/>
</dbReference>
<reference evidence="3" key="1">
    <citation type="submission" date="2018-05" db="EMBL/GenBank/DDBJ databases">
        <authorList>
            <person name="Lanie J.A."/>
            <person name="Ng W.-L."/>
            <person name="Kazmierczak K.M."/>
            <person name="Andrzejewski T.M."/>
            <person name="Davidsen T.M."/>
            <person name="Wayne K.J."/>
            <person name="Tettelin H."/>
            <person name="Glass J.I."/>
            <person name="Rusch D."/>
            <person name="Podicherti R."/>
            <person name="Tsui H.-C.T."/>
            <person name="Winkler M.E."/>
        </authorList>
    </citation>
    <scope>NUCLEOTIDE SEQUENCE</scope>
    <source>
        <strain evidence="3">ZC4RG45</strain>
    </source>
</reference>
<dbReference type="EMBL" id="QGUI01000707">
    <property type="protein sequence ID" value="PZM92362.1"/>
    <property type="molecule type" value="Genomic_DNA"/>
</dbReference>
<evidence type="ECO:0000313" key="4">
    <source>
        <dbReference type="Proteomes" id="UP000249324"/>
    </source>
</evidence>
<sequence>MIEWTSPSWVQAATAWLDEQLAAAGMRRTGDVTQPHVKAWATALRAPTDRGVVWLKAAGPGTAFEIRLYPVLHRAAPDSVLAPIAIDEPRAWIVLPDGGPTLFQQTGTDQAALVQRMTSAVADYARLQRQVQPSVPELLDRGVPDARPEVMPQRFTEAVESVAEFARSKAGEDQRAAYDRVRSMRGEVERWCERLAASRVGISIDHHDLHPGNILGEEGEPARFYDWGDAVVAHPFFSMFVPLNYVDAEGGGAAALRLRDAYLGEFADLAPPGALREELDLACRLAKVARTLTWHRALQLAGEDHKFASAPLETLLSVAKPAYFS</sequence>
<dbReference type="Pfam" id="PF01636">
    <property type="entry name" value="APH"/>
    <property type="match status" value="1"/>
</dbReference>
<comment type="caution">
    <text evidence="3">The sequence shown here is derived from an EMBL/GenBank/DDBJ whole genome shotgun (WGS) entry which is preliminary data.</text>
</comment>
<dbReference type="EMBL" id="QGUI02000373">
    <property type="protein sequence ID" value="MFO7194180.1"/>
    <property type="molecule type" value="Genomic_DNA"/>
</dbReference>
<name>A0A2W4J010_9PSEU</name>
<dbReference type="AlphaFoldDB" id="A0A2W4J010"/>
<accession>A0A2W4J010</accession>
<feature type="domain" description="Aminoglycoside phosphotransferase" evidence="1">
    <location>
        <begin position="62"/>
        <end position="267"/>
    </location>
</feature>
<dbReference type="Gene3D" id="3.90.1200.10">
    <property type="match status" value="1"/>
</dbReference>
<dbReference type="SUPFAM" id="SSF56112">
    <property type="entry name" value="Protein kinase-like (PK-like)"/>
    <property type="match status" value="1"/>
</dbReference>
<dbReference type="Proteomes" id="UP000249324">
    <property type="component" value="Unassembled WGS sequence"/>
</dbReference>
<protein>
    <submittedName>
        <fullName evidence="2">Phosphotransferase</fullName>
    </submittedName>
</protein>
<dbReference type="InterPro" id="IPR011009">
    <property type="entry name" value="Kinase-like_dom_sf"/>
</dbReference>
<evidence type="ECO:0000313" key="3">
    <source>
        <dbReference type="EMBL" id="PZM92362.1"/>
    </source>
</evidence>
<reference evidence="2" key="2">
    <citation type="submission" date="2018-05" db="EMBL/GenBank/DDBJ databases">
        <authorList>
            <person name="Moura L."/>
            <person name="Setubal J.C."/>
        </authorList>
    </citation>
    <scope>NUCLEOTIDE SEQUENCE</scope>
    <source>
        <strain evidence="2">ZC4RG45</strain>
    </source>
</reference>
<evidence type="ECO:0000313" key="2">
    <source>
        <dbReference type="EMBL" id="MFO7194180.1"/>
    </source>
</evidence>
<reference evidence="2 4" key="3">
    <citation type="journal article" date="2021" name="BMC Genomics">
        <title>Genome-resolved metagenome and metatranscriptome analyses of thermophilic composting reveal key bacterial players and their metabolic interactions.</title>
        <authorList>
            <person name="Braga L.P.P."/>
            <person name="Pereira R.V."/>
            <person name="Martins L.F."/>
            <person name="Moura L.M.S."/>
            <person name="Sanchez F.B."/>
            <person name="Patane J.S.L."/>
            <person name="da Silva A.M."/>
            <person name="Setubal J.C."/>
        </authorList>
    </citation>
    <scope>NUCLEOTIDE SEQUENCE [LARGE SCALE GENOMIC DNA]</scope>
    <source>
        <strain evidence="2">ZC4RG45</strain>
    </source>
</reference>
<reference evidence="2" key="4">
    <citation type="submission" date="2023-08" db="EMBL/GenBank/DDBJ databases">
        <authorList>
            <person name="Guima S.E.S."/>
            <person name="Martins L.F."/>
            <person name="Silva A.M."/>
            <person name="Setubal J.C."/>
        </authorList>
    </citation>
    <scope>NUCLEOTIDE SEQUENCE</scope>
    <source>
        <strain evidence="2">ZC4RG45</strain>
    </source>
</reference>
<organism evidence="3">
    <name type="scientific">Thermocrispum agreste</name>
    <dbReference type="NCBI Taxonomy" id="37925"/>
    <lineage>
        <taxon>Bacteria</taxon>
        <taxon>Bacillati</taxon>
        <taxon>Actinomycetota</taxon>
        <taxon>Actinomycetes</taxon>
        <taxon>Pseudonocardiales</taxon>
        <taxon>Pseudonocardiaceae</taxon>
        <taxon>Thermocrispum</taxon>
    </lineage>
</organism>
<evidence type="ECO:0000259" key="1">
    <source>
        <dbReference type="Pfam" id="PF01636"/>
    </source>
</evidence>
<gene>
    <name evidence="2" type="ORF">DIU77_018210</name>
    <name evidence="3" type="ORF">DIU77_15985</name>
</gene>